<keyword evidence="17" id="KW-1185">Reference proteome</keyword>
<feature type="chain" id="PRO_5034432833" description="Rhamnogalacturonate lyase" evidence="11">
    <location>
        <begin position="19"/>
        <end position="537"/>
    </location>
</feature>
<dbReference type="InterPro" id="IPR011013">
    <property type="entry name" value="Gal_mutarotase_sf_dom"/>
</dbReference>
<keyword evidence="10 11" id="KW-0624">Polysaccharide degradation</keyword>
<comment type="subcellular location">
    <subcellularLocation>
        <location evidence="2 11">Secreted</location>
    </subcellularLocation>
</comment>
<evidence type="ECO:0000256" key="2">
    <source>
        <dbReference type="ARBA" id="ARBA00004613"/>
    </source>
</evidence>
<dbReference type="InterPro" id="IPR014718">
    <property type="entry name" value="GH-type_carb-bd"/>
</dbReference>
<dbReference type="EMBL" id="JAFJYH010000222">
    <property type="protein sequence ID" value="KAG4415443.1"/>
    <property type="molecule type" value="Genomic_DNA"/>
</dbReference>
<dbReference type="InterPro" id="IPR008979">
    <property type="entry name" value="Galactose-bd-like_sf"/>
</dbReference>
<feature type="domain" description="Rhamnogalacturonan lyase" evidence="15">
    <location>
        <begin position="280"/>
        <end position="356"/>
    </location>
</feature>
<comment type="catalytic activity">
    <reaction evidence="1 11">
        <text>Endotype eliminative cleavage of L-alpha-rhamnopyranosyl-(1-&gt;4)-alpha-D-galactopyranosyluronic acid bonds of rhamnogalacturonan I domains in ramified hairy regions of pectin leaving L-rhamnopyranose at the reducing end and 4-deoxy-4,5-unsaturated D-galactopyranosyluronic acid at the non-reducing end.</text>
        <dbReference type="EC" id="4.2.2.23"/>
    </reaction>
</comment>
<dbReference type="PANTHER" id="PTHR36574">
    <property type="entry name" value="RHAMNOGALACTURONATE LYASE-RELATED"/>
    <property type="match status" value="1"/>
</dbReference>
<evidence type="ECO:0000259" key="14">
    <source>
        <dbReference type="Pfam" id="PF14683"/>
    </source>
</evidence>
<evidence type="ECO:0000256" key="12">
    <source>
        <dbReference type="PIRSR" id="PIRSR011794-1"/>
    </source>
</evidence>
<dbReference type="FunFam" id="2.60.120.260:FF:000102">
    <property type="entry name" value="Rhamnogalacturonate lyase A"/>
    <property type="match status" value="1"/>
</dbReference>
<keyword evidence="5 11" id="KW-0732">Signal</keyword>
<dbReference type="CDD" id="cd10320">
    <property type="entry name" value="RGL4_N"/>
    <property type="match status" value="1"/>
</dbReference>
<dbReference type="GO" id="GO:0071555">
    <property type="term" value="P:cell wall organization"/>
    <property type="evidence" value="ECO:0007669"/>
    <property type="project" value="UniProtKB-UniRule"/>
</dbReference>
<dbReference type="GO" id="GO:0030246">
    <property type="term" value="F:carbohydrate binding"/>
    <property type="evidence" value="ECO:0007669"/>
    <property type="project" value="UniProtKB-UniRule"/>
</dbReference>
<dbReference type="GO" id="GO:0045490">
    <property type="term" value="P:pectin catabolic process"/>
    <property type="evidence" value="ECO:0007669"/>
    <property type="project" value="TreeGrafter"/>
</dbReference>
<organism evidence="16 17">
    <name type="scientific">Cadophora malorum</name>
    <dbReference type="NCBI Taxonomy" id="108018"/>
    <lineage>
        <taxon>Eukaryota</taxon>
        <taxon>Fungi</taxon>
        <taxon>Dikarya</taxon>
        <taxon>Ascomycota</taxon>
        <taxon>Pezizomycotina</taxon>
        <taxon>Leotiomycetes</taxon>
        <taxon>Helotiales</taxon>
        <taxon>Ploettnerulaceae</taxon>
        <taxon>Cadophora</taxon>
    </lineage>
</organism>
<comment type="caution">
    <text evidence="16">The sequence shown here is derived from an EMBL/GenBank/DDBJ whole genome shotgun (WGS) entry which is preliminary data.</text>
</comment>
<dbReference type="CDD" id="cd10317">
    <property type="entry name" value="RGL4_C"/>
    <property type="match status" value="1"/>
</dbReference>
<keyword evidence="8 11" id="KW-0119">Carbohydrate metabolism</keyword>
<keyword evidence="4 11" id="KW-0964">Secreted</keyword>
<dbReference type="SUPFAM" id="SSF74650">
    <property type="entry name" value="Galactose mutarotase-like"/>
    <property type="match status" value="1"/>
</dbReference>
<dbReference type="Pfam" id="PF14686">
    <property type="entry name" value="fn3_3"/>
    <property type="match status" value="1"/>
</dbReference>
<dbReference type="InterPro" id="IPR016590">
    <property type="entry name" value="Rhamnogalacturonase_B"/>
</dbReference>
<protein>
    <recommendedName>
        <fullName evidence="11">Rhamnogalacturonate lyase</fullName>
        <ecNumber evidence="11">4.2.2.23</ecNumber>
    </recommendedName>
</protein>
<evidence type="ECO:0000256" key="10">
    <source>
        <dbReference type="ARBA" id="ARBA00023326"/>
    </source>
</evidence>
<dbReference type="GO" id="GO:0102210">
    <property type="term" value="F:rhamnogalacturonan endolyase activity"/>
    <property type="evidence" value="ECO:0007669"/>
    <property type="project" value="UniProtKB-UniRule"/>
</dbReference>
<dbReference type="InterPro" id="IPR013784">
    <property type="entry name" value="Carb-bd-like_fold"/>
</dbReference>
<dbReference type="SUPFAM" id="SSF49452">
    <property type="entry name" value="Starch-binding domain-like"/>
    <property type="match status" value="1"/>
</dbReference>
<dbReference type="InterPro" id="IPR029411">
    <property type="entry name" value="RG-lyase_III"/>
</dbReference>
<proteinExistence type="inferred from homology"/>
<name>A0A8H7TAV4_9HELO</name>
<dbReference type="Gene3D" id="2.60.120.260">
    <property type="entry name" value="Galactose-binding domain-like"/>
    <property type="match status" value="1"/>
</dbReference>
<dbReference type="Gene3D" id="2.70.98.10">
    <property type="match status" value="1"/>
</dbReference>
<evidence type="ECO:0000256" key="8">
    <source>
        <dbReference type="ARBA" id="ARBA00023277"/>
    </source>
</evidence>
<dbReference type="SUPFAM" id="SSF49785">
    <property type="entry name" value="Galactose-binding domain-like"/>
    <property type="match status" value="1"/>
</dbReference>
<keyword evidence="7 11" id="KW-0456">Lyase</keyword>
<dbReference type="Pfam" id="PF14683">
    <property type="entry name" value="CBM-like"/>
    <property type="match status" value="1"/>
</dbReference>
<evidence type="ECO:0000256" key="7">
    <source>
        <dbReference type="ARBA" id="ARBA00023239"/>
    </source>
</evidence>
<dbReference type="InterPro" id="IPR029413">
    <property type="entry name" value="RG-lyase_II"/>
</dbReference>
<evidence type="ECO:0000313" key="17">
    <source>
        <dbReference type="Proteomes" id="UP000664132"/>
    </source>
</evidence>
<evidence type="ECO:0000256" key="5">
    <source>
        <dbReference type="ARBA" id="ARBA00022729"/>
    </source>
</evidence>
<dbReference type="InterPro" id="IPR015364">
    <property type="entry name" value="RhgB_N"/>
</dbReference>
<comment type="similarity">
    <text evidence="3 11">Belongs to the polysaccharide lyase 4 family.</text>
</comment>
<gene>
    <name evidence="16" type="ORF">IFR04_011437</name>
</gene>
<feature type="domain" description="Rhamnogalacturonase B N-terminal" evidence="13">
    <location>
        <begin position="21"/>
        <end position="274"/>
    </location>
</feature>
<dbReference type="Proteomes" id="UP000664132">
    <property type="component" value="Unassembled WGS sequence"/>
</dbReference>
<dbReference type="AlphaFoldDB" id="A0A8H7TAV4"/>
<evidence type="ECO:0000313" key="16">
    <source>
        <dbReference type="EMBL" id="KAG4415443.1"/>
    </source>
</evidence>
<dbReference type="Pfam" id="PF09284">
    <property type="entry name" value="RhgB_N"/>
    <property type="match status" value="1"/>
</dbReference>
<reference evidence="16" key="1">
    <citation type="submission" date="2021-02" db="EMBL/GenBank/DDBJ databases">
        <title>Genome sequence Cadophora malorum strain M34.</title>
        <authorList>
            <person name="Stefanovic E."/>
            <person name="Vu D."/>
            <person name="Scully C."/>
            <person name="Dijksterhuis J."/>
            <person name="Roader J."/>
            <person name="Houbraken J."/>
        </authorList>
    </citation>
    <scope>NUCLEOTIDE SEQUENCE</scope>
    <source>
        <strain evidence="16">M34</strain>
    </source>
</reference>
<evidence type="ECO:0000256" key="6">
    <source>
        <dbReference type="ARBA" id="ARBA00023157"/>
    </source>
</evidence>
<feature type="disulfide bond" evidence="12">
    <location>
        <begin position="186"/>
        <end position="195"/>
    </location>
</feature>
<dbReference type="OrthoDB" id="114708at2759"/>
<dbReference type="EC" id="4.2.2.23" evidence="11"/>
<evidence type="ECO:0000256" key="11">
    <source>
        <dbReference type="PIRNR" id="PIRNR011794"/>
    </source>
</evidence>
<feature type="disulfide bond" evidence="12">
    <location>
        <begin position="47"/>
        <end position="95"/>
    </location>
</feature>
<evidence type="ECO:0000259" key="15">
    <source>
        <dbReference type="Pfam" id="PF14686"/>
    </source>
</evidence>
<evidence type="ECO:0000256" key="1">
    <source>
        <dbReference type="ARBA" id="ARBA00001324"/>
    </source>
</evidence>
<evidence type="ECO:0000256" key="3">
    <source>
        <dbReference type="ARBA" id="ARBA00010418"/>
    </source>
</evidence>
<evidence type="ECO:0000259" key="13">
    <source>
        <dbReference type="Pfam" id="PF09284"/>
    </source>
</evidence>
<keyword evidence="9 11" id="KW-0961">Cell wall biogenesis/degradation</keyword>
<evidence type="ECO:0000256" key="4">
    <source>
        <dbReference type="ARBA" id="ARBA00022525"/>
    </source>
</evidence>
<accession>A0A8H7TAV4</accession>
<dbReference type="PANTHER" id="PTHR36574:SF1">
    <property type="entry name" value="RHAMNOGALACTURONATE LYASE-RELATED"/>
    <property type="match status" value="1"/>
</dbReference>
<dbReference type="CDD" id="cd10316">
    <property type="entry name" value="RGL4_M"/>
    <property type="match status" value="1"/>
</dbReference>
<dbReference type="PIRSF" id="PIRSF011794">
    <property type="entry name" value="Rhamnogalacturonase_B"/>
    <property type="match status" value="1"/>
</dbReference>
<feature type="signal peptide" evidence="11">
    <location>
        <begin position="1"/>
        <end position="18"/>
    </location>
</feature>
<sequence>MKLSFLLPATLFSAFAEAITLTTATASYTVNAGSANAFEFVVSRTNCDITSLKYRGVEAQYKSTGSHIGSSLGSGTTVTAQELTSGSTKYVKITCATSTLTHYYVVRDAESAIHMATHITAEPTVGELRFIARLNEAVLPTDDVSQASDIGGSSSTVEGEDVFVVGGQTRSKFYSSQRFIDDQVHCMSGSDIKACMVIPGTGYELSSGGPFFRDIDTNPTGSYSGLYFYMNSNHAQTEAYRIGLHGPYSLFFSRSGIPSAKTDLSFMGNMGLKGWIGATGRGTVKGKASGVDGSKYQIVMHWYNVHAQYWAYADSSGKFVSPAMRPGTYTQVLYQDELKVASATNAVVITAGGSVTSNIASTWSTPGVTLFQIGDWDGQPTGFRNADKQLRMHPSDSRMSSWGPLTYTVGSSATSDFPMAIFKGVNDPVTIKFTLTAAQASGAATLRIGTTLAFAGARPSVVINGKAGTVPAAPTAIDSRGVTRGAYRGRGDIYNFAIASGGLVTGSNTITIAVASGSSGASFLSPNFIFDAVHLFR</sequence>
<dbReference type="Gene3D" id="2.60.40.1120">
    <property type="entry name" value="Carboxypeptidase-like, regulatory domain"/>
    <property type="match status" value="1"/>
</dbReference>
<dbReference type="GO" id="GO:0005576">
    <property type="term" value="C:extracellular region"/>
    <property type="evidence" value="ECO:0007669"/>
    <property type="project" value="UniProtKB-SubCell"/>
</dbReference>
<keyword evidence="6 12" id="KW-1015">Disulfide bond</keyword>
<feature type="domain" description="Rhamnogalacturonan lyase" evidence="14">
    <location>
        <begin position="369"/>
        <end position="535"/>
    </location>
</feature>
<evidence type="ECO:0000256" key="9">
    <source>
        <dbReference type="ARBA" id="ARBA00023316"/>
    </source>
</evidence>